<gene>
    <name evidence="3" type="ORF">METZ01_LOCUS297047</name>
</gene>
<keyword evidence="1" id="KW-0378">Hydrolase</keyword>
<feature type="domain" description="Amidohydrolase-related" evidence="2">
    <location>
        <begin position="7"/>
        <end position="256"/>
    </location>
</feature>
<proteinExistence type="predicted"/>
<reference evidence="3" key="1">
    <citation type="submission" date="2018-05" db="EMBL/GenBank/DDBJ databases">
        <authorList>
            <person name="Lanie J.A."/>
            <person name="Ng W.-L."/>
            <person name="Kazmierczak K.M."/>
            <person name="Andrzejewski T.M."/>
            <person name="Davidsen T.M."/>
            <person name="Wayne K.J."/>
            <person name="Tettelin H."/>
            <person name="Glass J.I."/>
            <person name="Rusch D."/>
            <person name="Podicherti R."/>
            <person name="Tsui H.-C.T."/>
            <person name="Winkler M.E."/>
        </authorList>
    </citation>
    <scope>NUCLEOTIDE SEQUENCE</scope>
</reference>
<accession>A0A382M5J1</accession>
<evidence type="ECO:0000259" key="2">
    <source>
        <dbReference type="Pfam" id="PF01979"/>
    </source>
</evidence>
<evidence type="ECO:0000313" key="3">
    <source>
        <dbReference type="EMBL" id="SVC44193.1"/>
    </source>
</evidence>
<dbReference type="EMBL" id="UINC01091434">
    <property type="protein sequence ID" value="SVC44193.1"/>
    <property type="molecule type" value="Genomic_DNA"/>
</dbReference>
<dbReference type="SUPFAM" id="SSF51556">
    <property type="entry name" value="Metallo-dependent hydrolases"/>
    <property type="match status" value="1"/>
</dbReference>
<dbReference type="InterPro" id="IPR050287">
    <property type="entry name" value="MTA/SAH_deaminase"/>
</dbReference>
<dbReference type="Gene3D" id="3.20.20.140">
    <property type="entry name" value="Metal-dependent hydrolases"/>
    <property type="match status" value="1"/>
</dbReference>
<name>A0A382M5J1_9ZZZZ</name>
<dbReference type="GO" id="GO:0016787">
    <property type="term" value="F:hydrolase activity"/>
    <property type="evidence" value="ECO:0007669"/>
    <property type="project" value="UniProtKB-KW"/>
</dbReference>
<dbReference type="InterPro" id="IPR006680">
    <property type="entry name" value="Amidohydro-rel"/>
</dbReference>
<dbReference type="PANTHER" id="PTHR43794:SF11">
    <property type="entry name" value="AMIDOHYDROLASE-RELATED DOMAIN-CONTAINING PROTEIN"/>
    <property type="match status" value="1"/>
</dbReference>
<protein>
    <recommendedName>
        <fullName evidence="2">Amidohydrolase-related domain-containing protein</fullName>
    </recommendedName>
</protein>
<evidence type="ECO:0000256" key="1">
    <source>
        <dbReference type="ARBA" id="ARBA00022801"/>
    </source>
</evidence>
<sequence>PADSATTPGLVCAHHHLYSALARGMPAPSRTPGDFGDILELVWWRLDRALDLESIRWSAMLGALEALERGCTAIIDHHESPEAIEGSLSVIADACAEVGVRVDCSYGVSDRHGPDGARRGLAENARFLADGGRGRVGVHAAFTCTDETLEAAAGIATDHGVGVHVHVAEGAVDSGAADRLRHLAADDWLVVHGVHLDDDHGLAGTIVHNPRSNMNNAVGYARPTRFTNPVALGSDGIGADMLDEFRVAYARHREHDVTASPEVAWGWLAAGWDLFPEARHDRVTWNYDPMDPWRLAFTPGAGPTGVQVDGETVWTDGAPTRVDATEVRARAAEEATRLHRRLDEI</sequence>
<dbReference type="Pfam" id="PF01979">
    <property type="entry name" value="Amidohydro_1"/>
    <property type="match status" value="1"/>
</dbReference>
<feature type="non-terminal residue" evidence="3">
    <location>
        <position position="1"/>
    </location>
</feature>
<organism evidence="3">
    <name type="scientific">marine metagenome</name>
    <dbReference type="NCBI Taxonomy" id="408172"/>
    <lineage>
        <taxon>unclassified sequences</taxon>
        <taxon>metagenomes</taxon>
        <taxon>ecological metagenomes</taxon>
    </lineage>
</organism>
<dbReference type="InterPro" id="IPR032466">
    <property type="entry name" value="Metal_Hydrolase"/>
</dbReference>
<dbReference type="AlphaFoldDB" id="A0A382M5J1"/>
<dbReference type="PANTHER" id="PTHR43794">
    <property type="entry name" value="AMINOHYDROLASE SSNA-RELATED"/>
    <property type="match status" value="1"/>
</dbReference>